<keyword evidence="5" id="KW-0819">tRNA processing</keyword>
<dbReference type="SUPFAM" id="SSF50182">
    <property type="entry name" value="Sm-like ribonucleoproteins"/>
    <property type="match status" value="1"/>
</dbReference>
<dbReference type="KEGG" id="pti:PHATR_10583"/>
<dbReference type="eggNOG" id="KOG1775">
    <property type="taxonomic scope" value="Eukaryota"/>
</dbReference>
<dbReference type="GO" id="GO:0008033">
    <property type="term" value="P:tRNA processing"/>
    <property type="evidence" value="ECO:0007669"/>
    <property type="project" value="UniProtKB-KW"/>
</dbReference>
<dbReference type="PANTHER" id="PTHR20971">
    <property type="entry name" value="U6 SNRNA-ASSOCIATED PROTEIN"/>
    <property type="match status" value="1"/>
</dbReference>
<protein>
    <recommendedName>
        <fullName evidence="11">U6 snRNA-associated Sm-like protein LSm5</fullName>
    </recommendedName>
</protein>
<name>B5Y511_PHATC</name>
<dbReference type="Proteomes" id="UP000000759">
    <property type="component" value="Chromosome 3"/>
</dbReference>
<evidence type="ECO:0000256" key="3">
    <source>
        <dbReference type="ARBA" id="ARBA00022552"/>
    </source>
</evidence>
<keyword evidence="6 11" id="KW-0747">Spliceosome</keyword>
<dbReference type="GO" id="GO:0005681">
    <property type="term" value="C:spliceosomal complex"/>
    <property type="evidence" value="ECO:0007669"/>
    <property type="project" value="UniProtKB-KW"/>
</dbReference>
<dbReference type="EMBL" id="CP001142">
    <property type="protein sequence ID" value="ACI65572.1"/>
    <property type="molecule type" value="Genomic_DNA"/>
</dbReference>
<dbReference type="Pfam" id="PF01423">
    <property type="entry name" value="LSM"/>
    <property type="match status" value="1"/>
</dbReference>
<dbReference type="Gene3D" id="2.30.30.100">
    <property type="match status" value="1"/>
</dbReference>
<dbReference type="RefSeq" id="XP_002186102.1">
    <property type="nucleotide sequence ID" value="XM_002186066.1"/>
</dbReference>
<dbReference type="PANTHER" id="PTHR20971:SF0">
    <property type="entry name" value="U6 SNRNA-ASSOCIATED SM-LIKE PROTEIN LSM5"/>
    <property type="match status" value="1"/>
</dbReference>
<keyword evidence="10 11" id="KW-0687">Ribonucleoprotein</keyword>
<dbReference type="GO" id="GO:0003723">
    <property type="term" value="F:RNA binding"/>
    <property type="evidence" value="ECO:0007669"/>
    <property type="project" value="UniProtKB-KW"/>
</dbReference>
<evidence type="ECO:0000256" key="10">
    <source>
        <dbReference type="ARBA" id="ARBA00023274"/>
    </source>
</evidence>
<evidence type="ECO:0000256" key="9">
    <source>
        <dbReference type="ARBA" id="ARBA00023242"/>
    </source>
</evidence>
<keyword evidence="3" id="KW-0698">rRNA processing</keyword>
<dbReference type="GeneID" id="7204402"/>
<evidence type="ECO:0000256" key="4">
    <source>
        <dbReference type="ARBA" id="ARBA00022664"/>
    </source>
</evidence>
<evidence type="ECO:0000313" key="14">
    <source>
        <dbReference type="Proteomes" id="UP000000759"/>
    </source>
</evidence>
<evidence type="ECO:0000256" key="11">
    <source>
        <dbReference type="RuleBase" id="RU365055"/>
    </source>
</evidence>
<dbReference type="CDD" id="cd01732">
    <property type="entry name" value="LSm5"/>
    <property type="match status" value="1"/>
</dbReference>
<feature type="domain" description="Sm" evidence="12">
    <location>
        <begin position="6"/>
        <end position="85"/>
    </location>
</feature>
<dbReference type="InterPro" id="IPR033871">
    <property type="entry name" value="LSm5"/>
</dbReference>
<dbReference type="InterPro" id="IPR010920">
    <property type="entry name" value="LSM_dom_sf"/>
</dbReference>
<dbReference type="OrthoDB" id="429711at2759"/>
<dbReference type="GO" id="GO:0006364">
    <property type="term" value="P:rRNA processing"/>
    <property type="evidence" value="ECO:0007669"/>
    <property type="project" value="UniProtKB-KW"/>
</dbReference>
<evidence type="ECO:0000259" key="12">
    <source>
        <dbReference type="PROSITE" id="PS52002"/>
    </source>
</evidence>
<evidence type="ECO:0000256" key="7">
    <source>
        <dbReference type="ARBA" id="ARBA00022884"/>
    </source>
</evidence>
<comment type="subcellular location">
    <subcellularLocation>
        <location evidence="1 11">Nucleus</location>
    </subcellularLocation>
</comment>
<dbReference type="InterPro" id="IPR047575">
    <property type="entry name" value="Sm"/>
</dbReference>
<reference evidence="14" key="2">
    <citation type="submission" date="2008-08" db="EMBL/GenBank/DDBJ databases">
        <authorList>
            <consortium name="Diatom Consortium"/>
            <person name="Grigoriev I."/>
            <person name="Grimwood J."/>
            <person name="Kuo A."/>
            <person name="Otillar R.P."/>
            <person name="Salamov A."/>
            <person name="Detter J.C."/>
            <person name="Lindquist E."/>
            <person name="Shapiro H."/>
            <person name="Lucas S."/>
            <person name="Glavina del Rio T."/>
            <person name="Pitluck S."/>
            <person name="Rokhsar D."/>
            <person name="Bowler C."/>
        </authorList>
    </citation>
    <scope>GENOME REANNOTATION</scope>
    <source>
        <strain evidence="14">CCAP 1055/1</strain>
    </source>
</reference>
<gene>
    <name evidence="11" type="primary">LSM5</name>
    <name evidence="13" type="ORF">PHATR_10583</name>
</gene>
<dbReference type="InterPro" id="IPR001163">
    <property type="entry name" value="Sm_dom_euk/arc"/>
</dbReference>
<evidence type="ECO:0000256" key="1">
    <source>
        <dbReference type="ARBA" id="ARBA00004123"/>
    </source>
</evidence>
<dbReference type="GO" id="GO:0046540">
    <property type="term" value="C:U4/U6 x U5 tri-snRNP complex"/>
    <property type="evidence" value="ECO:0007669"/>
    <property type="project" value="TreeGrafter"/>
</dbReference>
<dbReference type="AlphaFoldDB" id="B5Y511"/>
<dbReference type="FunCoup" id="B5Y511">
    <property type="interactions" value="350"/>
</dbReference>
<comment type="subunit">
    <text evidence="11">LSm subunits form a heteromer with a doughnut shape.</text>
</comment>
<evidence type="ECO:0000256" key="2">
    <source>
        <dbReference type="ARBA" id="ARBA00006850"/>
    </source>
</evidence>
<accession>B5Y511</accession>
<evidence type="ECO:0000256" key="8">
    <source>
        <dbReference type="ARBA" id="ARBA00023187"/>
    </source>
</evidence>
<dbReference type="SMART" id="SM00651">
    <property type="entry name" value="Sm"/>
    <property type="match status" value="1"/>
</dbReference>
<dbReference type="OMA" id="YETTPQG"/>
<dbReference type="PROSITE" id="PS52002">
    <property type="entry name" value="SM"/>
    <property type="match status" value="1"/>
</dbReference>
<keyword evidence="9 11" id="KW-0539">Nucleus</keyword>
<dbReference type="FunFam" id="2.30.30.100:FF:000067">
    <property type="entry name" value="U6 snRNA-associated Sm-like protein LSm5"/>
    <property type="match status" value="1"/>
</dbReference>
<evidence type="ECO:0000256" key="5">
    <source>
        <dbReference type="ARBA" id="ARBA00022694"/>
    </source>
</evidence>
<dbReference type="STRING" id="556484.B5Y511"/>
<keyword evidence="4 11" id="KW-0507">mRNA processing</keyword>
<comment type="similarity">
    <text evidence="2 11">Belongs to the snRNP Sm proteins family.</text>
</comment>
<proteinExistence type="inferred from homology"/>
<comment type="function">
    <text evidence="11">Plays a role in U6 snRNP assembly and function. Binds to the 3' end of U6 snRNA.</text>
</comment>
<dbReference type="GO" id="GO:0000398">
    <property type="term" value="P:mRNA splicing, via spliceosome"/>
    <property type="evidence" value="ECO:0007669"/>
    <property type="project" value="TreeGrafter"/>
</dbReference>
<evidence type="ECO:0000256" key="6">
    <source>
        <dbReference type="ARBA" id="ARBA00022728"/>
    </source>
</evidence>
<dbReference type="InParanoid" id="B5Y511"/>
<dbReference type="GO" id="GO:0005688">
    <property type="term" value="C:U6 snRNP"/>
    <property type="evidence" value="ECO:0007669"/>
    <property type="project" value="TreeGrafter"/>
</dbReference>
<dbReference type="HOGENOM" id="CLU_076902_6_1_1"/>
<sequence length="94" mass="10140">MTTRILPLELIDKAIGSKIWVLMRGTKEVVGTLQGFDDYVNLVLDNAVEFSPDPHDKSKVVRNELSCEILLNGNQIALLVPGGSGPDGSMASET</sequence>
<dbReference type="GO" id="GO:1990726">
    <property type="term" value="C:Lsm1-7-Pat1 complex"/>
    <property type="evidence" value="ECO:0007669"/>
    <property type="project" value="TreeGrafter"/>
</dbReference>
<keyword evidence="7 11" id="KW-0694">RNA-binding</keyword>
<evidence type="ECO:0000313" key="13">
    <source>
        <dbReference type="EMBL" id="ACI65572.1"/>
    </source>
</evidence>
<keyword evidence="14" id="KW-1185">Reference proteome</keyword>
<keyword evidence="8 11" id="KW-0508">mRNA splicing</keyword>
<dbReference type="PaxDb" id="2850-Phatr10583"/>
<reference evidence="13 14" key="1">
    <citation type="journal article" date="2008" name="Nature">
        <title>The Phaeodactylum genome reveals the evolutionary history of diatom genomes.</title>
        <authorList>
            <person name="Bowler C."/>
            <person name="Allen A.E."/>
            <person name="Badger J.H."/>
            <person name="Grimwood J."/>
            <person name="Jabbari K."/>
            <person name="Kuo A."/>
            <person name="Maheswari U."/>
            <person name="Martens C."/>
            <person name="Maumus F."/>
            <person name="Otillar R.P."/>
            <person name="Rayko E."/>
            <person name="Salamov A."/>
            <person name="Vandepoele K."/>
            <person name="Beszteri B."/>
            <person name="Gruber A."/>
            <person name="Heijde M."/>
            <person name="Katinka M."/>
            <person name="Mock T."/>
            <person name="Valentin K."/>
            <person name="Verret F."/>
            <person name="Berges J.A."/>
            <person name="Brownlee C."/>
            <person name="Cadoret J.P."/>
            <person name="Chiovitti A."/>
            <person name="Choi C.J."/>
            <person name="Coesel S."/>
            <person name="De Martino A."/>
            <person name="Detter J.C."/>
            <person name="Durkin C."/>
            <person name="Falciatore A."/>
            <person name="Fournet J."/>
            <person name="Haruta M."/>
            <person name="Huysman M.J."/>
            <person name="Jenkins B.D."/>
            <person name="Jiroutova K."/>
            <person name="Jorgensen R.E."/>
            <person name="Joubert Y."/>
            <person name="Kaplan A."/>
            <person name="Kroger N."/>
            <person name="Kroth P.G."/>
            <person name="La Roche J."/>
            <person name="Lindquist E."/>
            <person name="Lommer M."/>
            <person name="Martin-Jezequel V."/>
            <person name="Lopez P.J."/>
            <person name="Lucas S."/>
            <person name="Mangogna M."/>
            <person name="McGinnis K."/>
            <person name="Medlin L.K."/>
            <person name="Montsant A."/>
            <person name="Oudot-Le Secq M.P."/>
            <person name="Napoli C."/>
            <person name="Obornik M."/>
            <person name="Parker M.S."/>
            <person name="Petit J.L."/>
            <person name="Porcel B.M."/>
            <person name="Poulsen N."/>
            <person name="Robison M."/>
            <person name="Rychlewski L."/>
            <person name="Rynearson T.A."/>
            <person name="Schmutz J."/>
            <person name="Shapiro H."/>
            <person name="Siaut M."/>
            <person name="Stanley M."/>
            <person name="Sussman M.R."/>
            <person name="Taylor A.R."/>
            <person name="Vardi A."/>
            <person name="von Dassow P."/>
            <person name="Vyverman W."/>
            <person name="Willis A."/>
            <person name="Wyrwicz L.S."/>
            <person name="Rokhsar D.S."/>
            <person name="Weissenbach J."/>
            <person name="Armbrust E.V."/>
            <person name="Green B.R."/>
            <person name="Van de Peer Y."/>
            <person name="Grigoriev I.V."/>
        </authorList>
    </citation>
    <scope>NUCLEOTIDE SEQUENCE [LARGE SCALE GENOMIC DNA]</scope>
    <source>
        <strain evidence="13 14">CCAP 1055/1</strain>
    </source>
</reference>
<organism evidence="13 14">
    <name type="scientific">Phaeodactylum tricornutum (strain CCAP 1055/1)</name>
    <dbReference type="NCBI Taxonomy" id="556484"/>
    <lineage>
        <taxon>Eukaryota</taxon>
        <taxon>Sar</taxon>
        <taxon>Stramenopiles</taxon>
        <taxon>Ochrophyta</taxon>
        <taxon>Bacillariophyta</taxon>
        <taxon>Bacillariophyceae</taxon>
        <taxon>Bacillariophycidae</taxon>
        <taxon>Naviculales</taxon>
        <taxon>Phaeodactylaceae</taxon>
        <taxon>Phaeodactylum</taxon>
    </lineage>
</organism>